<evidence type="ECO:0000256" key="1">
    <source>
        <dbReference type="SAM" id="Phobius"/>
    </source>
</evidence>
<dbReference type="Proteomes" id="UP000501237">
    <property type="component" value="Chromosome"/>
</dbReference>
<evidence type="ECO:0000313" key="3">
    <source>
        <dbReference type="Proteomes" id="UP000501237"/>
    </source>
</evidence>
<proteinExistence type="predicted"/>
<protein>
    <submittedName>
        <fullName evidence="2">Uncharacterized protein</fullName>
    </submittedName>
</protein>
<dbReference type="AlphaFoldDB" id="A0A679GJQ7"/>
<dbReference type="KEGG" id="poj:PtoMrB4_09640"/>
<feature type="transmembrane region" description="Helical" evidence="1">
    <location>
        <begin position="229"/>
        <end position="250"/>
    </location>
</feature>
<name>A0A679GJQ7_9GAMM</name>
<keyword evidence="1" id="KW-1133">Transmembrane helix</keyword>
<feature type="transmembrane region" description="Helical" evidence="1">
    <location>
        <begin position="61"/>
        <end position="81"/>
    </location>
</feature>
<dbReference type="RefSeq" id="WP_172432662.1">
    <property type="nucleotide sequence ID" value="NZ_AP022642.1"/>
</dbReference>
<sequence length="269" mass="29799">MEQAQHLLAAFWEPFSFLSLFAWISGALLLGTVAGLVLAILLHRGGWLARSKRWHHWTLKLYFLLLPLVGGVLGFQGGLLYSGQQQINRHLDSYAPAVQRLADDTWQDFQAYVAAQDERQLQALRGSSVQAALNQLALEYLRSEQQEEADARAEASLAERLALDLLDRLRASLIGKAVGQMAVSEAASYSGLDKQVLAGVLDARVEQLFQAEFLLDLLKRQVGHVFKPFYIALLLQLGLLLAFIAGEWAVSRWLRQIPSAARAEPAALA</sequence>
<keyword evidence="1" id="KW-0812">Transmembrane</keyword>
<organism evidence="2 3">
    <name type="scientific">Metapseudomonas otitidis</name>
    <dbReference type="NCBI Taxonomy" id="319939"/>
    <lineage>
        <taxon>Bacteria</taxon>
        <taxon>Pseudomonadati</taxon>
        <taxon>Pseudomonadota</taxon>
        <taxon>Gammaproteobacteria</taxon>
        <taxon>Pseudomonadales</taxon>
        <taxon>Pseudomonadaceae</taxon>
        <taxon>Metapseudomonas</taxon>
    </lineage>
</organism>
<reference evidence="2 3" key="1">
    <citation type="journal article" date="2020" name="Microbiol. Resour. Announc.">
        <title>Complete genome sequence of Pseudomonas otitidis strain MrB4, isolated from Lake Biwa in Japan.</title>
        <authorList>
            <person name="Miyazaki K."/>
            <person name="Hase E."/>
            <person name="Maruya T."/>
        </authorList>
    </citation>
    <scope>NUCLEOTIDE SEQUENCE [LARGE SCALE GENOMIC DNA]</scope>
    <source>
        <strain evidence="2 3">MrB4</strain>
    </source>
</reference>
<feature type="transmembrane region" description="Helical" evidence="1">
    <location>
        <begin position="20"/>
        <end position="41"/>
    </location>
</feature>
<evidence type="ECO:0000313" key="2">
    <source>
        <dbReference type="EMBL" id="BCA26987.1"/>
    </source>
</evidence>
<dbReference type="GeneID" id="57396175"/>
<dbReference type="EMBL" id="AP022642">
    <property type="protein sequence ID" value="BCA26987.1"/>
    <property type="molecule type" value="Genomic_DNA"/>
</dbReference>
<accession>A0A679GJQ7</accession>
<keyword evidence="1" id="KW-0472">Membrane</keyword>
<gene>
    <name evidence="2" type="ORF">PtoMrB4_09640</name>
</gene>